<feature type="compositionally biased region" description="Pro residues" evidence="6">
    <location>
        <begin position="647"/>
        <end position="657"/>
    </location>
</feature>
<feature type="transmembrane region" description="Helical" evidence="7">
    <location>
        <begin position="425"/>
        <end position="443"/>
    </location>
</feature>
<evidence type="ECO:0000256" key="2">
    <source>
        <dbReference type="ARBA" id="ARBA00006434"/>
    </source>
</evidence>
<keyword evidence="5 7" id="KW-0472">Membrane</keyword>
<evidence type="ECO:0000256" key="7">
    <source>
        <dbReference type="SAM" id="Phobius"/>
    </source>
</evidence>
<dbReference type="PANTHER" id="PTHR11819">
    <property type="entry name" value="SOLUTE CARRIER FAMILY 5"/>
    <property type="match status" value="1"/>
</dbReference>
<dbReference type="InterPro" id="IPR038377">
    <property type="entry name" value="Na/Glc_symporter_sf"/>
</dbReference>
<evidence type="ECO:0000256" key="5">
    <source>
        <dbReference type="ARBA" id="ARBA00023136"/>
    </source>
</evidence>
<comment type="subcellular location">
    <subcellularLocation>
        <location evidence="1">Membrane</location>
        <topology evidence="1">Multi-pass membrane protein</topology>
    </subcellularLocation>
</comment>
<dbReference type="AlphaFoldDB" id="A0A0G4FBY2"/>
<feature type="transmembrane region" description="Helical" evidence="7">
    <location>
        <begin position="40"/>
        <end position="58"/>
    </location>
</feature>
<feature type="transmembrane region" description="Helical" evidence="7">
    <location>
        <begin position="769"/>
        <end position="794"/>
    </location>
</feature>
<feature type="compositionally biased region" description="Basic and acidic residues" evidence="6">
    <location>
        <begin position="718"/>
        <end position="729"/>
    </location>
</feature>
<protein>
    <submittedName>
        <fullName evidence="8">Uncharacterized protein</fullName>
    </submittedName>
</protein>
<feature type="transmembrane region" description="Helical" evidence="7">
    <location>
        <begin position="78"/>
        <end position="101"/>
    </location>
</feature>
<dbReference type="Gene3D" id="1.20.1730.10">
    <property type="entry name" value="Sodium/glucose cotransporter"/>
    <property type="match status" value="1"/>
</dbReference>
<feature type="transmembrane region" description="Helical" evidence="7">
    <location>
        <begin position="121"/>
        <end position="146"/>
    </location>
</feature>
<proteinExistence type="inferred from homology"/>
<organism evidence="8">
    <name type="scientific">Chromera velia CCMP2878</name>
    <dbReference type="NCBI Taxonomy" id="1169474"/>
    <lineage>
        <taxon>Eukaryota</taxon>
        <taxon>Sar</taxon>
        <taxon>Alveolata</taxon>
        <taxon>Colpodellida</taxon>
        <taxon>Chromeraceae</taxon>
        <taxon>Chromera</taxon>
    </lineage>
</organism>
<sequence>MVMNFSALDYGVFAVVAVAFAVTIWLSARNRAKAVTTDEYFLTCRSMTWWTIGFSLYASNIGTEHLVGQAGAAAGTGLGVASYEIAAGTFVVLLGFLYYPVYRAANVSTVPEYFEKRFNPLCRYLLVVYSLVSWVMVRVAAPLFGASVIFDVILKMDMWVSSVVVVVVTVAYGIFGGLAAVMYTDVLQAGIFTTAGLVGMFVVYRVFPGGLSELQGTLASAGQTEFFDILRPWDDKTYPWTGLIFGSAFVSTWYWNADQVMVQRVLASRSLFDAQTGVIVGALLKTVTVFAIHFPGMAARALYETCVHSEGSMFEEWCTPSLAGGSGVNKAYPLLVARHFPSGLLGLVVCGWIAALMSSLDSVLNSSAHLVAHDFWKRTVRRSASDRELMWVGRITVLLVAAVALGWLPMIVAGGGAFYLFTQNAMSHVAPAVGAVLLLAVLVPCRRWSNGAGAVGGLLFGLVFGICRFVVHVAAKDKCEAMIVDNRIKGPLFECMNFNNFALFSGLLSILVTVLISVSVDLIPCIPERLRERLRGGEPGLDGLTIWSAKLSQMDSEDAVAAATRKERKEKEKEEREEKKKNLGGDGEGKETEDDVEMGGMRGEEGEEEERREDALENANRAEEGGNSDIPPPLLFVQSSPSSLSFPPSPDTPPPPTAADTDSNTHNLAPPQQVNEDQQPSPIDSMIAASPISLNKKREQSDGATLWRGRSSCETEAEEGRAAEREREMQLAADKGGMKSLSEEKEGTEEVVGIEGGGAEKRQRLTRRILLGAAIVVVLSRFALLFTFNTWAAFPLDDVGAPIWEEQ</sequence>
<evidence type="ECO:0000256" key="3">
    <source>
        <dbReference type="ARBA" id="ARBA00022692"/>
    </source>
</evidence>
<dbReference type="NCBIfam" id="TIGR00813">
    <property type="entry name" value="sss"/>
    <property type="match status" value="1"/>
</dbReference>
<feature type="transmembrane region" description="Helical" evidence="7">
    <location>
        <begin position="455"/>
        <end position="475"/>
    </location>
</feature>
<dbReference type="PROSITE" id="PS50283">
    <property type="entry name" value="NA_SOLUT_SYMP_3"/>
    <property type="match status" value="1"/>
</dbReference>
<dbReference type="Pfam" id="PF00474">
    <property type="entry name" value="SSF"/>
    <property type="match status" value="1"/>
</dbReference>
<reference evidence="8" key="1">
    <citation type="submission" date="2014-11" db="EMBL/GenBank/DDBJ databases">
        <authorList>
            <person name="Otto D Thomas"/>
            <person name="Naeem Raeece"/>
        </authorList>
    </citation>
    <scope>NUCLEOTIDE SEQUENCE</scope>
</reference>
<feature type="transmembrane region" description="Helical" evidence="7">
    <location>
        <begin position="391"/>
        <end position="419"/>
    </location>
</feature>
<dbReference type="PhylomeDB" id="A0A0G4FBY2"/>
<accession>A0A0G4FBY2</accession>
<keyword evidence="4 7" id="KW-1133">Transmembrane helix</keyword>
<evidence type="ECO:0000256" key="6">
    <source>
        <dbReference type="SAM" id="MobiDB-lite"/>
    </source>
</evidence>
<feature type="compositionally biased region" description="Basic and acidic residues" evidence="6">
    <location>
        <begin position="612"/>
        <end position="624"/>
    </location>
</feature>
<feature type="transmembrane region" description="Helical" evidence="7">
    <location>
        <begin position="501"/>
        <end position="523"/>
    </location>
</feature>
<evidence type="ECO:0000256" key="4">
    <source>
        <dbReference type="ARBA" id="ARBA00022989"/>
    </source>
</evidence>
<feature type="transmembrane region" description="Helical" evidence="7">
    <location>
        <begin position="12"/>
        <end position="28"/>
    </location>
</feature>
<dbReference type="GO" id="GO:0005886">
    <property type="term" value="C:plasma membrane"/>
    <property type="evidence" value="ECO:0007669"/>
    <property type="project" value="TreeGrafter"/>
</dbReference>
<feature type="region of interest" description="Disordered" evidence="6">
    <location>
        <begin position="558"/>
        <end position="753"/>
    </location>
</feature>
<feature type="compositionally biased region" description="Polar residues" evidence="6">
    <location>
        <begin position="664"/>
        <end position="682"/>
    </location>
</feature>
<dbReference type="VEuPathDB" id="CryptoDB:Cvel_16234"/>
<keyword evidence="3 7" id="KW-0812">Transmembrane</keyword>
<feature type="transmembrane region" description="Helical" evidence="7">
    <location>
        <begin position="276"/>
        <end position="294"/>
    </location>
</feature>
<name>A0A0G4FBY2_9ALVE</name>
<feature type="compositionally biased region" description="Basic and acidic residues" evidence="6">
    <location>
        <begin position="564"/>
        <end position="590"/>
    </location>
</feature>
<feature type="transmembrane region" description="Helical" evidence="7">
    <location>
        <begin position="340"/>
        <end position="360"/>
    </location>
</feature>
<dbReference type="EMBL" id="CDMZ01000266">
    <property type="protein sequence ID" value="CEM10548.1"/>
    <property type="molecule type" value="Genomic_DNA"/>
</dbReference>
<feature type="compositionally biased region" description="Low complexity" evidence="6">
    <location>
        <begin position="635"/>
        <end position="646"/>
    </location>
</feature>
<comment type="similarity">
    <text evidence="2">Belongs to the sodium:solute symporter (SSF) (TC 2.A.21) family.</text>
</comment>
<feature type="transmembrane region" description="Helical" evidence="7">
    <location>
        <begin position="189"/>
        <end position="207"/>
    </location>
</feature>
<evidence type="ECO:0000256" key="1">
    <source>
        <dbReference type="ARBA" id="ARBA00004141"/>
    </source>
</evidence>
<feature type="transmembrane region" description="Helical" evidence="7">
    <location>
        <begin position="158"/>
        <end position="182"/>
    </location>
</feature>
<dbReference type="InterPro" id="IPR001734">
    <property type="entry name" value="Na/solute_symporter"/>
</dbReference>
<dbReference type="GO" id="GO:0005412">
    <property type="term" value="F:D-glucose:sodium symporter activity"/>
    <property type="evidence" value="ECO:0007669"/>
    <property type="project" value="TreeGrafter"/>
</dbReference>
<evidence type="ECO:0000313" key="8">
    <source>
        <dbReference type="EMBL" id="CEM10548.1"/>
    </source>
</evidence>
<dbReference type="PANTHER" id="PTHR11819:SF195">
    <property type="entry name" value="SODIUM_GLUCOSE COTRANSPORTER 4"/>
    <property type="match status" value="1"/>
</dbReference>
<gene>
    <name evidence="8" type="ORF">Cvel_16234</name>
</gene>
<feature type="transmembrane region" description="Helical" evidence="7">
    <location>
        <begin position="237"/>
        <end position="255"/>
    </location>
</feature>